<gene>
    <name evidence="2" type="ORF">OIE82_27215</name>
</gene>
<dbReference type="GO" id="GO:0016874">
    <property type="term" value="F:ligase activity"/>
    <property type="evidence" value="ECO:0007669"/>
    <property type="project" value="UniProtKB-KW"/>
</dbReference>
<evidence type="ECO:0000313" key="2">
    <source>
        <dbReference type="EMBL" id="WUU56634.1"/>
    </source>
</evidence>
<protein>
    <submittedName>
        <fullName evidence="2">RNA ligase family protein</fullName>
    </submittedName>
</protein>
<name>A0ABZ1YB91_9ACTN</name>
<reference evidence="2" key="1">
    <citation type="submission" date="2022-10" db="EMBL/GenBank/DDBJ databases">
        <title>The complete genomes of actinobacterial strains from the NBC collection.</title>
        <authorList>
            <person name="Joergensen T.S."/>
            <person name="Alvarez Arevalo M."/>
            <person name="Sterndorff E.B."/>
            <person name="Faurdal D."/>
            <person name="Vuksanovic O."/>
            <person name="Mourched A.-S."/>
            <person name="Charusanti P."/>
            <person name="Shaw S."/>
            <person name="Blin K."/>
            <person name="Weber T."/>
        </authorList>
    </citation>
    <scope>NUCLEOTIDE SEQUENCE [LARGE SCALE GENOMIC DNA]</scope>
    <source>
        <strain evidence="2">NBC 01686</strain>
    </source>
</reference>
<sequence length="216" mass="24000">MHEFTPWAKTARLFRDVVVTEKLDGTNSAIHLTPIADWEAELLQSGPEAVPIHVVDVDGVKWAVSAQSWKRIITPGKTTDNFGFAGWVYDNAEVLVRLLGEGLHFGEWWGKGIQRNYGVPGRQFTLFNTERYEGVHEAVGDFEGIPVLVSPVPVLYQGVFSEDRIIGELEVLRKYGSVAAPGFMNPEGICIYHTQTRGVFKVTLDNQDAGKWEAAA</sequence>
<keyword evidence="2" id="KW-0436">Ligase</keyword>
<feature type="domain" description="RNA ligase" evidence="1">
    <location>
        <begin position="16"/>
        <end position="203"/>
    </location>
</feature>
<dbReference type="RefSeq" id="WP_395759495.1">
    <property type="nucleotide sequence ID" value="NZ_CP109207.1"/>
</dbReference>
<organism evidence="2">
    <name type="scientific">Streptomyces althioticus</name>
    <dbReference type="NCBI Taxonomy" id="83380"/>
    <lineage>
        <taxon>Bacteria</taxon>
        <taxon>Bacillati</taxon>
        <taxon>Actinomycetota</taxon>
        <taxon>Actinomycetes</taxon>
        <taxon>Kitasatosporales</taxon>
        <taxon>Streptomycetaceae</taxon>
        <taxon>Streptomyces</taxon>
        <taxon>Streptomyces althioticus group</taxon>
    </lineage>
</organism>
<dbReference type="SUPFAM" id="SSF56091">
    <property type="entry name" value="DNA ligase/mRNA capping enzyme, catalytic domain"/>
    <property type="match status" value="1"/>
</dbReference>
<accession>A0ABZ1YB91</accession>
<dbReference type="Pfam" id="PF09414">
    <property type="entry name" value="RNA_ligase"/>
    <property type="match status" value="1"/>
</dbReference>
<dbReference type="EMBL" id="CP109207">
    <property type="protein sequence ID" value="WUU56634.1"/>
    <property type="molecule type" value="Genomic_DNA"/>
</dbReference>
<proteinExistence type="predicted"/>
<dbReference type="InterPro" id="IPR021122">
    <property type="entry name" value="RNA_ligase_dom_REL/Rnl2"/>
</dbReference>
<evidence type="ECO:0000259" key="1">
    <source>
        <dbReference type="Pfam" id="PF09414"/>
    </source>
</evidence>